<keyword evidence="6" id="KW-0862">Zinc</keyword>
<keyword evidence="14" id="KW-0812">Transmembrane</keyword>
<accession>K5XJ68</accession>
<proteinExistence type="predicted"/>
<dbReference type="eggNOG" id="KOG3607">
    <property type="taxonomic scope" value="Eukaryota"/>
</dbReference>
<reference evidence="19" key="1">
    <citation type="journal article" date="2012" name="Proc. Natl. Acad. Sci. U.S.A.">
        <title>Genome sequence of the button mushroom Agaricus bisporus reveals mechanisms governing adaptation to a humic-rich ecological niche.</title>
        <authorList>
            <person name="Morin E."/>
            <person name="Kohler A."/>
            <person name="Baker A.R."/>
            <person name="Foulongne-Oriol M."/>
            <person name="Lombard V."/>
            <person name="Nagy L.G."/>
            <person name="Ohm R.A."/>
            <person name="Patyshakuliyeva A."/>
            <person name="Brun A."/>
            <person name="Aerts A.L."/>
            <person name="Bailey A.M."/>
            <person name="Billette C."/>
            <person name="Coutinho P.M."/>
            <person name="Deakin G."/>
            <person name="Doddapaneni H."/>
            <person name="Floudas D."/>
            <person name="Grimwood J."/>
            <person name="Hilden K."/>
            <person name="Kuees U."/>
            <person name="LaButti K.M."/>
            <person name="Lapidus A."/>
            <person name="Lindquist E.A."/>
            <person name="Lucas S.M."/>
            <person name="Murat C."/>
            <person name="Riley R.W."/>
            <person name="Salamov A.A."/>
            <person name="Schmutz J."/>
            <person name="Subramanian V."/>
            <person name="Woesten H.A.B."/>
            <person name="Xu J."/>
            <person name="Eastwood D.C."/>
            <person name="Foster G.D."/>
            <person name="Sonnenberg A.S."/>
            <person name="Cullen D."/>
            <person name="de Vries R.P."/>
            <person name="Lundell T."/>
            <person name="Hibbett D.S."/>
            <person name="Henrissat B."/>
            <person name="Burton K.S."/>
            <person name="Kerrigan R.W."/>
            <person name="Challen M.P."/>
            <person name="Grigoriev I.V."/>
            <person name="Martin F."/>
        </authorList>
    </citation>
    <scope>NUCLEOTIDE SEQUENCE [LARGE SCALE GENOMIC DNA]</scope>
    <source>
        <strain evidence="19">JB137-S8 / ATCC MYA-4627 / FGSC 10392</strain>
    </source>
</reference>
<feature type="region of interest" description="Disordered" evidence="13">
    <location>
        <begin position="819"/>
        <end position="857"/>
    </location>
</feature>
<dbReference type="InParanoid" id="K5XJ68"/>
<dbReference type="InterPro" id="IPR001590">
    <property type="entry name" value="Peptidase_M12B"/>
</dbReference>
<evidence type="ECO:0000256" key="4">
    <source>
        <dbReference type="ARBA" id="ARBA00022737"/>
    </source>
</evidence>
<sequence>MFSSSIVSALVVLFTCTFWSTVNVHAQLSRPLKRVAHPSTLSLEIISRNPIPLISHPHRRHLPSTSPNTLRYDDSFRLTLSAFNETFFLHLRPNDDLIHPQARINYYDIGPDGRSVITHSKPLLREAVKVYWGEVVAADHSHARMREDAARIIPDPKHPANLGWARIMIHDQGDTDAVVAPEYEGSFSAHGDIYHISTTHNYLRTKHELDNESIEVLDSSLDSNLVIWRQSDMMTPEEQIFVETGVKPEGMVPSHHGCGHDRLEFNTNPVLNPLLRQSRPPFTRWYDNPFGFLRNNASLIPRGDIQSSNGEPSNNFRQFIGQTAGCPTSQKIVLMGVAADCAYTQKLGSQENATRQILTSFNSASTLYKNTFNVSLGILHLSIQNEQCPQTADPNMRWNVGCRDNVDLGQRLSLFSQWRGEQKDDNAGLWHLMSGCPTGTEVGIAWLSTLCTQTASQGPSGFTSGTGVSTSGRLEWQVVAHEIGHNFGANCSSDGCVTNCCPVSSTECDARSQFLMSPTADDGEHNFSPCTVGNICSLMRGVDGAQTDTSCLVDPSSDLNLVGLQMCGNGIVEPGEDCDPGQGTESDCCDSQTCKFRPGAVCDPQSSLCCTDQCGFAPSTQVCRPSKDPACDMPEMCTGNSSACPMDQTAPNGNSCGSDGLACASGICTSVSQQCQMVGGSMGLKEACPSPDSSCQIVCKGPDNNNSCTKLSARLIDGSPCGFGGTCIQGKCQAGSPLSTAKAWYVHNLQIAIPVTVVAGVVFLLILWGIFKAVKRCCARRRTRGTNFVAPVRTNIPHQRLPSNDPNVPGYISGPNITRGQSAVNGSGHTQQTSWDYGRPTQWSNWVDDTKYNGPRQ</sequence>
<evidence type="ECO:0000256" key="14">
    <source>
        <dbReference type="SAM" id="Phobius"/>
    </source>
</evidence>
<feature type="compositionally biased region" description="Polar residues" evidence="13">
    <location>
        <begin position="819"/>
        <end position="847"/>
    </location>
</feature>
<keyword evidence="9" id="KW-0325">Glycoprotein</keyword>
<dbReference type="Pfam" id="PF00200">
    <property type="entry name" value="Disintegrin"/>
    <property type="match status" value="1"/>
</dbReference>
<feature type="transmembrane region" description="Helical" evidence="14">
    <location>
        <begin position="751"/>
        <end position="774"/>
    </location>
</feature>
<evidence type="ECO:0000256" key="3">
    <source>
        <dbReference type="ARBA" id="ARBA00022729"/>
    </source>
</evidence>
<dbReference type="GO" id="GO:0004222">
    <property type="term" value="F:metalloendopeptidase activity"/>
    <property type="evidence" value="ECO:0007669"/>
    <property type="project" value="InterPro"/>
</dbReference>
<dbReference type="InterPro" id="IPR041645">
    <property type="entry name" value="ADAMTS_CR_2"/>
</dbReference>
<dbReference type="PROSITE" id="PS50215">
    <property type="entry name" value="ADAM_MEPRO"/>
    <property type="match status" value="1"/>
</dbReference>
<name>K5XJ68_AGABU</name>
<evidence type="ECO:0000256" key="12">
    <source>
        <dbReference type="PROSITE-ProRule" id="PRU00276"/>
    </source>
</evidence>
<evidence type="ECO:0000256" key="13">
    <source>
        <dbReference type="SAM" id="MobiDB-lite"/>
    </source>
</evidence>
<dbReference type="InterPro" id="IPR001762">
    <property type="entry name" value="Disintegrin_dom"/>
</dbReference>
<comment type="caution">
    <text evidence="12">Lacks conserved residue(s) required for the propagation of feature annotation.</text>
</comment>
<organism evidence="18 19">
    <name type="scientific">Agaricus bisporus var. burnettii (strain JB137-S8 / ATCC MYA-4627 / FGSC 10392)</name>
    <name type="common">White button mushroom</name>
    <dbReference type="NCBI Taxonomy" id="597362"/>
    <lineage>
        <taxon>Eukaryota</taxon>
        <taxon>Fungi</taxon>
        <taxon>Dikarya</taxon>
        <taxon>Basidiomycota</taxon>
        <taxon>Agaricomycotina</taxon>
        <taxon>Agaricomycetes</taxon>
        <taxon>Agaricomycetidae</taxon>
        <taxon>Agaricales</taxon>
        <taxon>Agaricineae</taxon>
        <taxon>Agaricaceae</taxon>
        <taxon>Agaricus</taxon>
    </lineage>
</organism>
<keyword evidence="14" id="KW-1133">Transmembrane helix</keyword>
<keyword evidence="2" id="KW-0479">Metal-binding</keyword>
<dbReference type="PROSITE" id="PS50214">
    <property type="entry name" value="DISINTEGRIN_2"/>
    <property type="match status" value="1"/>
</dbReference>
<dbReference type="InterPro" id="IPR036436">
    <property type="entry name" value="Disintegrin_dom_sf"/>
</dbReference>
<dbReference type="Gene3D" id="3.40.1620.60">
    <property type="match status" value="1"/>
</dbReference>
<evidence type="ECO:0000256" key="6">
    <source>
        <dbReference type="ARBA" id="ARBA00022833"/>
    </source>
</evidence>
<evidence type="ECO:0000313" key="18">
    <source>
        <dbReference type="EMBL" id="EKM83392.1"/>
    </source>
</evidence>
<keyword evidence="19" id="KW-1185">Reference proteome</keyword>
<feature type="domain" description="Peptidase M12B" evidence="17">
    <location>
        <begin position="331"/>
        <end position="535"/>
    </location>
</feature>
<dbReference type="Gene3D" id="4.10.70.10">
    <property type="entry name" value="Disintegrin domain"/>
    <property type="match status" value="1"/>
</dbReference>
<dbReference type="PANTHER" id="PTHR11905">
    <property type="entry name" value="ADAM A DISINTEGRIN AND METALLOPROTEASE DOMAIN"/>
    <property type="match status" value="1"/>
</dbReference>
<evidence type="ECO:0000313" key="19">
    <source>
        <dbReference type="Proteomes" id="UP000008493"/>
    </source>
</evidence>
<dbReference type="SUPFAM" id="SSF57552">
    <property type="entry name" value="Blood coagulation inhibitor (disintegrin)"/>
    <property type="match status" value="1"/>
</dbReference>
<comment type="function">
    <text evidence="10">Probable zinc protease.</text>
</comment>
<dbReference type="FunFam" id="4.10.70.10:FF:000003">
    <property type="entry name" value="Disintegrin and metalloproteinase domain-containing protein 17"/>
    <property type="match status" value="1"/>
</dbReference>
<dbReference type="Pfam" id="PF17771">
    <property type="entry name" value="ADAMTS_CR_2"/>
    <property type="match status" value="1"/>
</dbReference>
<dbReference type="GO" id="GO:0006508">
    <property type="term" value="P:proteolysis"/>
    <property type="evidence" value="ECO:0007669"/>
    <property type="project" value="UniProtKB-KW"/>
</dbReference>
<keyword evidence="7" id="KW-0482">Metalloprotease</keyword>
<protein>
    <recommendedName>
        <fullName evidence="11">Disintegrin and metalloproteinase domain-containing protein B</fullName>
    </recommendedName>
</protein>
<dbReference type="Proteomes" id="UP000008493">
    <property type="component" value="Unassembled WGS sequence"/>
</dbReference>
<evidence type="ECO:0000259" key="16">
    <source>
        <dbReference type="PROSITE" id="PS50214"/>
    </source>
</evidence>
<evidence type="ECO:0000256" key="9">
    <source>
        <dbReference type="ARBA" id="ARBA00023180"/>
    </source>
</evidence>
<dbReference type="OrthoDB" id="5951731at2759"/>
<evidence type="ECO:0000256" key="5">
    <source>
        <dbReference type="ARBA" id="ARBA00022801"/>
    </source>
</evidence>
<dbReference type="HOGENOM" id="CLU_012383_2_0_1"/>
<dbReference type="GO" id="GO:0046872">
    <property type="term" value="F:metal ion binding"/>
    <property type="evidence" value="ECO:0007669"/>
    <property type="project" value="UniProtKB-KW"/>
</dbReference>
<dbReference type="KEGG" id="abp:AGABI1DRAFT65937"/>
<feature type="signal peptide" evidence="15">
    <location>
        <begin position="1"/>
        <end position="26"/>
    </location>
</feature>
<dbReference type="Gene3D" id="3.40.390.10">
    <property type="entry name" value="Collagenase (Catalytic Domain)"/>
    <property type="match status" value="1"/>
</dbReference>
<evidence type="ECO:0000256" key="1">
    <source>
        <dbReference type="ARBA" id="ARBA00022670"/>
    </source>
</evidence>
<keyword evidence="8" id="KW-1015">Disulfide bond</keyword>
<dbReference type="GeneID" id="18830549"/>
<evidence type="ECO:0000256" key="11">
    <source>
        <dbReference type="ARBA" id="ARBA00074021"/>
    </source>
</evidence>
<dbReference type="SUPFAM" id="SSF55486">
    <property type="entry name" value="Metalloproteases ('zincins'), catalytic domain"/>
    <property type="match status" value="1"/>
</dbReference>
<dbReference type="InterPro" id="IPR002870">
    <property type="entry name" value="Peptidase_M12B_N"/>
</dbReference>
<dbReference type="InterPro" id="IPR024079">
    <property type="entry name" value="MetalloPept_cat_dom_sf"/>
</dbReference>
<dbReference type="OMA" id="YGLQQNF"/>
<feature type="active site" evidence="12">
    <location>
        <position position="482"/>
    </location>
</feature>
<keyword evidence="1" id="KW-0645">Protease</keyword>
<dbReference type="RefSeq" id="XP_007325096.1">
    <property type="nucleotide sequence ID" value="XM_007325034.1"/>
</dbReference>
<dbReference type="AlphaFoldDB" id="K5XJ68"/>
<keyword evidence="4" id="KW-0677">Repeat</keyword>
<evidence type="ECO:0000256" key="8">
    <source>
        <dbReference type="ARBA" id="ARBA00023157"/>
    </source>
</evidence>
<dbReference type="PANTHER" id="PTHR11905:SF159">
    <property type="entry name" value="ADAM METALLOPROTEASE"/>
    <property type="match status" value="1"/>
</dbReference>
<evidence type="ECO:0000256" key="10">
    <source>
        <dbReference type="ARBA" id="ARBA00056552"/>
    </source>
</evidence>
<evidence type="ECO:0000259" key="17">
    <source>
        <dbReference type="PROSITE" id="PS50215"/>
    </source>
</evidence>
<keyword evidence="3 15" id="KW-0732">Signal</keyword>
<evidence type="ECO:0000256" key="2">
    <source>
        <dbReference type="ARBA" id="ARBA00022723"/>
    </source>
</evidence>
<keyword evidence="14" id="KW-0472">Membrane</keyword>
<dbReference type="Pfam" id="PF13583">
    <property type="entry name" value="Reprolysin_4"/>
    <property type="match status" value="1"/>
</dbReference>
<dbReference type="SMART" id="SM00050">
    <property type="entry name" value="DISIN"/>
    <property type="match status" value="1"/>
</dbReference>
<evidence type="ECO:0000256" key="15">
    <source>
        <dbReference type="SAM" id="SignalP"/>
    </source>
</evidence>
<dbReference type="EMBL" id="JH971385">
    <property type="protein sequence ID" value="EKM83392.1"/>
    <property type="molecule type" value="Genomic_DNA"/>
</dbReference>
<gene>
    <name evidence="18" type="ORF">AGABI1DRAFT_65937</name>
</gene>
<feature type="domain" description="Disintegrin" evidence="16">
    <location>
        <begin position="564"/>
        <end position="652"/>
    </location>
</feature>
<keyword evidence="5" id="KW-0378">Hydrolase</keyword>
<dbReference type="STRING" id="597362.K5XJ68"/>
<feature type="chain" id="PRO_5003886350" description="Disintegrin and metalloproteinase domain-containing protein B" evidence="15">
    <location>
        <begin position="27"/>
        <end position="857"/>
    </location>
</feature>
<evidence type="ECO:0000256" key="7">
    <source>
        <dbReference type="ARBA" id="ARBA00023049"/>
    </source>
</evidence>
<dbReference type="Pfam" id="PF01562">
    <property type="entry name" value="Pep_M12B_propep"/>
    <property type="match status" value="1"/>
</dbReference>